<evidence type="ECO:0008006" key="3">
    <source>
        <dbReference type="Google" id="ProtNLM"/>
    </source>
</evidence>
<comment type="caution">
    <text evidence="1">The sequence shown here is derived from an EMBL/GenBank/DDBJ whole genome shotgun (WGS) entry which is preliminary data.</text>
</comment>
<accession>A0ABW5GEF3</accession>
<dbReference type="RefSeq" id="WP_345396873.1">
    <property type="nucleotide sequence ID" value="NZ_BAABHG010000008.1"/>
</dbReference>
<sequence length="283" mass="29148">MQERSLRIAAFGGDPLPAGPIAVPPSAPPVARLLAAVVLGAQGRYAAAMTILEALRGSASPLVASLAASTLASHRRQLGGHTRARPLDGEAYALAVTLPSAAPDPDGLDAAGARADALLGLAADNLALGRLGAARGLLARARAEDAGWRATVRSGWVGAEIELAAGRAAAALAPARRALAAARERGARRHEVKSGIVLGVALVAEGDPGERDNARDLLENALTATQESELHSLSWVVAGVLADLRAEHAEEYRFRAAQVLHAVLRRADPGGRRIARGSPWVPT</sequence>
<name>A0ABW5GEF3_9PSEU</name>
<evidence type="ECO:0000313" key="1">
    <source>
        <dbReference type="EMBL" id="MFD2459520.1"/>
    </source>
</evidence>
<organism evidence="1 2">
    <name type="scientific">Amycolatopsis samaneae</name>
    <dbReference type="NCBI Taxonomy" id="664691"/>
    <lineage>
        <taxon>Bacteria</taxon>
        <taxon>Bacillati</taxon>
        <taxon>Actinomycetota</taxon>
        <taxon>Actinomycetes</taxon>
        <taxon>Pseudonocardiales</taxon>
        <taxon>Pseudonocardiaceae</taxon>
        <taxon>Amycolatopsis</taxon>
    </lineage>
</organism>
<proteinExistence type="predicted"/>
<dbReference type="EMBL" id="JBHUKU010000006">
    <property type="protein sequence ID" value="MFD2459520.1"/>
    <property type="molecule type" value="Genomic_DNA"/>
</dbReference>
<reference evidence="2" key="1">
    <citation type="journal article" date="2019" name="Int. J. Syst. Evol. Microbiol.">
        <title>The Global Catalogue of Microorganisms (GCM) 10K type strain sequencing project: providing services to taxonomists for standard genome sequencing and annotation.</title>
        <authorList>
            <consortium name="The Broad Institute Genomics Platform"/>
            <consortium name="The Broad Institute Genome Sequencing Center for Infectious Disease"/>
            <person name="Wu L."/>
            <person name="Ma J."/>
        </authorList>
    </citation>
    <scope>NUCLEOTIDE SEQUENCE [LARGE SCALE GENOMIC DNA]</scope>
    <source>
        <strain evidence="2">CGMCC 4.7643</strain>
    </source>
</reference>
<gene>
    <name evidence="1" type="ORF">ACFSYJ_12985</name>
</gene>
<dbReference type="Proteomes" id="UP001597419">
    <property type="component" value="Unassembled WGS sequence"/>
</dbReference>
<protein>
    <recommendedName>
        <fullName evidence="3">Transcriptional regulator</fullName>
    </recommendedName>
</protein>
<keyword evidence="2" id="KW-1185">Reference proteome</keyword>
<evidence type="ECO:0000313" key="2">
    <source>
        <dbReference type="Proteomes" id="UP001597419"/>
    </source>
</evidence>